<protein>
    <submittedName>
        <fullName evidence="2">HAD family hydrolase</fullName>
    </submittedName>
</protein>
<dbReference type="SUPFAM" id="SSF56784">
    <property type="entry name" value="HAD-like"/>
    <property type="match status" value="1"/>
</dbReference>
<keyword evidence="3" id="KW-1185">Reference proteome</keyword>
<comment type="caution">
    <text evidence="2">The sequence shown here is derived from an EMBL/GenBank/DDBJ whole genome shotgun (WGS) entry which is preliminary data.</text>
</comment>
<proteinExistence type="predicted"/>
<dbReference type="Pfam" id="PF00702">
    <property type="entry name" value="Hydrolase"/>
    <property type="match status" value="1"/>
</dbReference>
<dbReference type="PANTHER" id="PTHR43316:SF8">
    <property type="entry name" value="HAD FAMILY HYDROLASE"/>
    <property type="match status" value="1"/>
</dbReference>
<name>A0A4Q1JL88_9BACT</name>
<evidence type="ECO:0000256" key="1">
    <source>
        <dbReference type="ARBA" id="ARBA00022801"/>
    </source>
</evidence>
<sequence>MIDLIAFDADDTLWGNENYFYQTQNEYAQILSDYGCKEAVLERLHSTEIKNLKLYGYGVKSYTLSMIEAALSLSFREIPGELVAKILALGAKMLTEPVQPMNQVQDVLEKLSRNHNLITITKGDLLDQNRKMKKSGLEKYFSDVIVVSEKNDEAYQQIIDSKQIKAANFLMVGNSMKSDILPVLNIGGYGAYVPYQYTWEHEQVVEPVQHDKLFELKDMKEILDLKFFN</sequence>
<accession>A0A4Q1JL88</accession>
<dbReference type="RefSeq" id="WP_129254411.1">
    <property type="nucleotide sequence ID" value="NZ_SAXA01000007.1"/>
</dbReference>
<dbReference type="Gene3D" id="3.40.50.1000">
    <property type="entry name" value="HAD superfamily/HAD-like"/>
    <property type="match status" value="1"/>
</dbReference>
<dbReference type="InterPro" id="IPR023214">
    <property type="entry name" value="HAD_sf"/>
</dbReference>
<evidence type="ECO:0000313" key="2">
    <source>
        <dbReference type="EMBL" id="RXQ94483.1"/>
    </source>
</evidence>
<evidence type="ECO:0000313" key="3">
    <source>
        <dbReference type="Proteomes" id="UP000289703"/>
    </source>
</evidence>
<dbReference type="PANTHER" id="PTHR43316">
    <property type="entry name" value="HYDROLASE, HALOACID DELAHOGENASE-RELATED"/>
    <property type="match status" value="1"/>
</dbReference>
<dbReference type="OrthoDB" id="6101375at2"/>
<dbReference type="InterPro" id="IPR051540">
    <property type="entry name" value="S-2-haloacid_dehalogenase"/>
</dbReference>
<dbReference type="InterPro" id="IPR036412">
    <property type="entry name" value="HAD-like_sf"/>
</dbReference>
<dbReference type="SFLD" id="SFLDS00003">
    <property type="entry name" value="Haloacid_Dehalogenase"/>
    <property type="match status" value="1"/>
</dbReference>
<gene>
    <name evidence="2" type="ORF">EO244_09380</name>
</gene>
<dbReference type="GO" id="GO:0016787">
    <property type="term" value="F:hydrolase activity"/>
    <property type="evidence" value="ECO:0007669"/>
    <property type="project" value="UniProtKB-KW"/>
</dbReference>
<dbReference type="SFLD" id="SFLDG01129">
    <property type="entry name" value="C1.5:_HAD__Beta-PGM__Phosphata"/>
    <property type="match status" value="1"/>
</dbReference>
<dbReference type="AlphaFoldDB" id="A0A4Q1JL88"/>
<dbReference type="Proteomes" id="UP000289703">
    <property type="component" value="Unassembled WGS sequence"/>
</dbReference>
<dbReference type="InterPro" id="IPR023198">
    <property type="entry name" value="PGP-like_dom2"/>
</dbReference>
<dbReference type="Gene3D" id="1.10.150.240">
    <property type="entry name" value="Putative phosphatase, domain 2"/>
    <property type="match status" value="1"/>
</dbReference>
<reference evidence="2 3" key="1">
    <citation type="submission" date="2019-01" db="EMBL/GenBank/DDBJ databases">
        <title>Ancylomarina salipaludis sp. nov., isolated from a salt marsh.</title>
        <authorList>
            <person name="Yoon J.-H."/>
        </authorList>
    </citation>
    <scope>NUCLEOTIDE SEQUENCE [LARGE SCALE GENOMIC DNA]</scope>
    <source>
        <strain evidence="2 3">SHSM-M15</strain>
    </source>
</reference>
<keyword evidence="1 2" id="KW-0378">Hydrolase</keyword>
<organism evidence="2 3">
    <name type="scientific">Ancylomarina salipaludis</name>
    <dbReference type="NCBI Taxonomy" id="2501299"/>
    <lineage>
        <taxon>Bacteria</taxon>
        <taxon>Pseudomonadati</taxon>
        <taxon>Bacteroidota</taxon>
        <taxon>Bacteroidia</taxon>
        <taxon>Marinilabiliales</taxon>
        <taxon>Marinifilaceae</taxon>
        <taxon>Ancylomarina</taxon>
    </lineage>
</organism>
<dbReference type="EMBL" id="SAXA01000007">
    <property type="protein sequence ID" value="RXQ94483.1"/>
    <property type="molecule type" value="Genomic_DNA"/>
</dbReference>